<feature type="region of interest" description="Disordered" evidence="10">
    <location>
        <begin position="868"/>
        <end position="933"/>
    </location>
</feature>
<dbReference type="InterPro" id="IPR002719">
    <property type="entry name" value="RB_B"/>
</dbReference>
<feature type="compositionally biased region" description="Acidic residues" evidence="10">
    <location>
        <begin position="71"/>
        <end position="81"/>
    </location>
</feature>
<keyword evidence="7" id="KW-0804">Transcription</keyword>
<feature type="compositionally biased region" description="Polar residues" evidence="10">
    <location>
        <begin position="875"/>
        <end position="888"/>
    </location>
</feature>
<dbReference type="Pfam" id="PF01857">
    <property type="entry name" value="RB_B"/>
    <property type="match status" value="1"/>
</dbReference>
<keyword evidence="9" id="KW-0131">Cell cycle</keyword>
<dbReference type="GO" id="GO:0000977">
    <property type="term" value="F:RNA polymerase II transcription regulatory region sequence-specific DNA binding"/>
    <property type="evidence" value="ECO:0007669"/>
    <property type="project" value="TreeGrafter"/>
</dbReference>
<dbReference type="GO" id="GO:0005634">
    <property type="term" value="C:nucleus"/>
    <property type="evidence" value="ECO:0007669"/>
    <property type="project" value="UniProtKB-SubCell"/>
</dbReference>
<name>L9KYC6_TUPCH</name>
<dbReference type="Gene3D" id="1.10.472.140">
    <property type="match status" value="1"/>
</dbReference>
<organism evidence="14 15">
    <name type="scientific">Tupaia chinensis</name>
    <name type="common">Chinese tree shrew</name>
    <name type="synonym">Tupaia belangeri chinensis</name>
    <dbReference type="NCBI Taxonomy" id="246437"/>
    <lineage>
        <taxon>Eukaryota</taxon>
        <taxon>Metazoa</taxon>
        <taxon>Chordata</taxon>
        <taxon>Craniata</taxon>
        <taxon>Vertebrata</taxon>
        <taxon>Euteleostomi</taxon>
        <taxon>Mammalia</taxon>
        <taxon>Eutheria</taxon>
        <taxon>Euarchontoglires</taxon>
        <taxon>Scandentia</taxon>
        <taxon>Tupaiidae</taxon>
        <taxon>Tupaia</taxon>
    </lineage>
</organism>
<proteinExistence type="inferred from homology"/>
<evidence type="ECO:0000259" key="13">
    <source>
        <dbReference type="SMART" id="SM01368"/>
    </source>
</evidence>
<dbReference type="GO" id="GO:0000785">
    <property type="term" value="C:chromatin"/>
    <property type="evidence" value="ECO:0007669"/>
    <property type="project" value="TreeGrafter"/>
</dbReference>
<evidence type="ECO:0000256" key="10">
    <source>
        <dbReference type="SAM" id="MobiDB-lite"/>
    </source>
</evidence>
<dbReference type="SMART" id="SM01367">
    <property type="entry name" value="DUF3452"/>
    <property type="match status" value="1"/>
</dbReference>
<feature type="domain" description="Cyclin-like" evidence="11">
    <location>
        <begin position="783"/>
        <end position="869"/>
    </location>
</feature>
<evidence type="ECO:0000256" key="1">
    <source>
        <dbReference type="ARBA" id="ARBA00004123"/>
    </source>
</evidence>
<evidence type="ECO:0000256" key="3">
    <source>
        <dbReference type="ARBA" id="ARBA00022491"/>
    </source>
</evidence>
<evidence type="ECO:0000256" key="7">
    <source>
        <dbReference type="ARBA" id="ARBA00023163"/>
    </source>
</evidence>
<dbReference type="InterPro" id="IPR013763">
    <property type="entry name" value="Cyclin-like_dom"/>
</dbReference>
<dbReference type="SMART" id="SM00385">
    <property type="entry name" value="CYCLIN"/>
    <property type="match status" value="1"/>
</dbReference>
<dbReference type="GO" id="GO:0006357">
    <property type="term" value="P:regulation of transcription by RNA polymerase II"/>
    <property type="evidence" value="ECO:0007669"/>
    <property type="project" value="InterPro"/>
</dbReference>
<feature type="domain" description="Retinoblastoma-associated protein A-box" evidence="13">
    <location>
        <begin position="398"/>
        <end position="544"/>
    </location>
</feature>
<dbReference type="GO" id="GO:2000134">
    <property type="term" value="P:negative regulation of G1/S transition of mitotic cell cycle"/>
    <property type="evidence" value="ECO:0007669"/>
    <property type="project" value="TreeGrafter"/>
</dbReference>
<keyword evidence="8" id="KW-0539">Nucleus</keyword>
<evidence type="ECO:0000256" key="4">
    <source>
        <dbReference type="ARBA" id="ARBA00022553"/>
    </source>
</evidence>
<dbReference type="InterPro" id="IPR028309">
    <property type="entry name" value="RB_fam"/>
</dbReference>
<dbReference type="AlphaFoldDB" id="L9KYC6"/>
<dbReference type="InterPro" id="IPR036915">
    <property type="entry name" value="Cyclin-like_sf"/>
</dbReference>
<dbReference type="EMBL" id="KB320660">
    <property type="protein sequence ID" value="ELW66152.1"/>
    <property type="molecule type" value="Genomic_DNA"/>
</dbReference>
<keyword evidence="3" id="KW-0678">Repressor</keyword>
<dbReference type="Pfam" id="PF01858">
    <property type="entry name" value="RB_A"/>
    <property type="match status" value="1"/>
</dbReference>
<evidence type="ECO:0000259" key="11">
    <source>
        <dbReference type="SMART" id="SM00385"/>
    </source>
</evidence>
<dbReference type="GO" id="GO:0006325">
    <property type="term" value="P:chromatin organization"/>
    <property type="evidence" value="ECO:0007669"/>
    <property type="project" value="UniProtKB-KW"/>
</dbReference>
<feature type="region of interest" description="Disordered" evidence="10">
    <location>
        <begin position="1"/>
        <end position="92"/>
    </location>
</feature>
<comment type="similarity">
    <text evidence="2">Belongs to the retinoblastoma protein (RB) family.</text>
</comment>
<protein>
    <submittedName>
        <fullName evidence="14">Retinoblastoma-like protein 2</fullName>
    </submittedName>
</protein>
<evidence type="ECO:0000256" key="5">
    <source>
        <dbReference type="ARBA" id="ARBA00022853"/>
    </source>
</evidence>
<evidence type="ECO:0000256" key="2">
    <source>
        <dbReference type="ARBA" id="ARBA00009475"/>
    </source>
</evidence>
<gene>
    <name evidence="14" type="ORF">TREES_T100002903</name>
</gene>
<keyword evidence="6" id="KW-0805">Transcription regulation</keyword>
<reference evidence="15" key="2">
    <citation type="journal article" date="2013" name="Nat. Commun.">
        <title>Genome of the Chinese tree shrew.</title>
        <authorList>
            <person name="Fan Y."/>
            <person name="Huang Z.Y."/>
            <person name="Cao C.C."/>
            <person name="Chen C.S."/>
            <person name="Chen Y.X."/>
            <person name="Fan D.D."/>
            <person name="He J."/>
            <person name="Hou H.L."/>
            <person name="Hu L."/>
            <person name="Hu X.T."/>
            <person name="Jiang X.T."/>
            <person name="Lai R."/>
            <person name="Lang Y.S."/>
            <person name="Liang B."/>
            <person name="Liao S.G."/>
            <person name="Mu D."/>
            <person name="Ma Y.Y."/>
            <person name="Niu Y.Y."/>
            <person name="Sun X.Q."/>
            <person name="Xia J.Q."/>
            <person name="Xiao J."/>
            <person name="Xiong Z.Q."/>
            <person name="Xu L."/>
            <person name="Yang L."/>
            <person name="Zhang Y."/>
            <person name="Zhao W."/>
            <person name="Zhao X.D."/>
            <person name="Zheng Y.T."/>
            <person name="Zhou J.M."/>
            <person name="Zhu Y.B."/>
            <person name="Zhang G.J."/>
            <person name="Wang J."/>
            <person name="Yao Y.G."/>
        </authorList>
    </citation>
    <scope>NUCLEOTIDE SEQUENCE [LARGE SCALE GENOMIC DNA]</scope>
</reference>
<reference evidence="15" key="1">
    <citation type="submission" date="2012-07" db="EMBL/GenBank/DDBJ databases">
        <title>Genome of the Chinese tree shrew, a rising model animal genetically related to primates.</title>
        <authorList>
            <person name="Zhang G."/>
            <person name="Fan Y."/>
            <person name="Yao Y."/>
            <person name="Huang Z."/>
        </authorList>
    </citation>
    <scope>NUCLEOTIDE SEQUENCE [LARGE SCALE GENOMIC DNA]</scope>
</reference>
<feature type="domain" description="Retinoblastoma-associated protein N-terminal" evidence="12">
    <location>
        <begin position="145"/>
        <end position="220"/>
    </location>
</feature>
<feature type="compositionally biased region" description="Polar residues" evidence="10">
    <location>
        <begin position="594"/>
        <end position="612"/>
    </location>
</feature>
<evidence type="ECO:0000256" key="8">
    <source>
        <dbReference type="ARBA" id="ARBA00023242"/>
    </source>
</evidence>
<keyword evidence="5" id="KW-0156">Chromatin regulator</keyword>
<dbReference type="SUPFAM" id="SSF47954">
    <property type="entry name" value="Cyclin-like"/>
    <property type="match status" value="3"/>
</dbReference>
<dbReference type="InterPro" id="IPR024599">
    <property type="entry name" value="RB_N"/>
</dbReference>
<dbReference type="GO" id="GO:0005667">
    <property type="term" value="C:transcription regulator complex"/>
    <property type="evidence" value="ECO:0007669"/>
    <property type="project" value="TreeGrafter"/>
</dbReference>
<dbReference type="Gene3D" id="1.10.472.10">
    <property type="entry name" value="Cyclin-like"/>
    <property type="match status" value="4"/>
</dbReference>
<sequence length="1056" mass="117987">MLRTTGARMTSSAVGGGAVAVRTTDDRPAGASRFEWPRARALSSSEEPLPRGELCRREATRKNPPGAAASDGEDDDGEAEDVAQPVGSPTPKIQQRFDELCSRLNMDEAARAEAWDSYRSMNESYTLEGNDLHWLACALYVACRKSVPTVSKGTVEGNYVSLTRILRCSEQRRQPCTVSEIFHFCWVLFIYAKGNFPMISDDLVNSYHLLLCALDLVYGNALQCSNRKELVNPNFRGLSEDFHAKDSKPASDPPCVIEKLCSLHDGLVLEAKGIKEHFWKPYIRKLYEKKLLKGKEENLTGFLEPGNFGESFKAINKAYEEYVLSVGNLDERIFLGEDAEEEIGTLSRCLNTGSGTETAERVQMKNILQQHFDKSKALRISTPLTGVRYVKENSPCVTPVSTATHSLSRLHTMLTGLRNAPSEKLEQILRTCSRDPTQTIANRLKEMYEIYSQHSQSDEDFNNSSKEIASKHFRFAEMLYYKVLESVIEQEQKRLGDMDLSVIEVFIRAEDGLCREVVKHLNQIEEQILDHLAWKPESPLWDRIRDNENRIPTCEEVMPPQNLERADEICIAGSPLTPRRVSEVRADTGGLGRSITSPTTLYDRYSSPTASTTRRRLFVDDSPSDGGTPGRIPAQPLVNAVPVQNVSGEAVSVTPVPGQTLVTMATATVTANNGQTVTIPVQGIANENGGITFFPVQVNVGGQAQAVTGSIQPLNAQALTGSLSSQQVAGTTLQVPGQVTIQQISPGGQQQKQGQPLTSSNIRPRKTSSLSLFFRKVYHLAGVRLRDLCAKLDISDELRKKIWTCFEFSIIQCPELMMDRHLDQLLMCAIYVMAKVTKEDKSFQNIMRCYRTQPQARSQVYRSVLIKGKRKRRNSASSDRSHQNSPTELNKDRTASRDSSPVMRSSSTLPVPQPSSAPPTPTRLTGANSDMEEEERGDLIQFYNNIYIKQIQTFAMKYSQANVMDAPPLSPYPFVRTGSPRRIQLSQNHPVYISPHKNEAMLSPREKIFYYFSNSPSKVPAALTRVSDTTKLSVLHSEERKVFDQIVQVLVAYEFW</sequence>
<evidence type="ECO:0000256" key="6">
    <source>
        <dbReference type="ARBA" id="ARBA00023015"/>
    </source>
</evidence>
<accession>L9KYC6</accession>
<keyword evidence="15" id="KW-1185">Reference proteome</keyword>
<feature type="compositionally biased region" description="Low complexity" evidence="10">
    <location>
        <begin position="897"/>
        <end position="907"/>
    </location>
</feature>
<feature type="compositionally biased region" description="Basic and acidic residues" evidence="10">
    <location>
        <begin position="48"/>
        <end position="61"/>
    </location>
</feature>
<feature type="compositionally biased region" description="Pro residues" evidence="10">
    <location>
        <begin position="911"/>
        <end position="921"/>
    </location>
</feature>
<evidence type="ECO:0000259" key="12">
    <source>
        <dbReference type="SMART" id="SM01367"/>
    </source>
</evidence>
<keyword evidence="4" id="KW-0597">Phosphoprotein</keyword>
<dbReference type="CDD" id="cd20606">
    <property type="entry name" value="CYCLIN_RBL2"/>
    <property type="match status" value="1"/>
</dbReference>
<dbReference type="GO" id="GO:0030154">
    <property type="term" value="P:cell differentiation"/>
    <property type="evidence" value="ECO:0007669"/>
    <property type="project" value="TreeGrafter"/>
</dbReference>
<feature type="region of interest" description="Disordered" evidence="10">
    <location>
        <begin position="584"/>
        <end position="635"/>
    </location>
</feature>
<comment type="subcellular location">
    <subcellularLocation>
        <location evidence="1">Nucleus</location>
    </subcellularLocation>
</comment>
<dbReference type="CDD" id="cd00043">
    <property type="entry name" value="CYCLIN_SF"/>
    <property type="match status" value="1"/>
</dbReference>
<dbReference type="PANTHER" id="PTHR13742:SF8">
    <property type="entry name" value="RETINOBLASTOMA-LIKE PROTEIN 2"/>
    <property type="match status" value="1"/>
</dbReference>
<dbReference type="InterPro" id="IPR002720">
    <property type="entry name" value="RB_A"/>
</dbReference>
<dbReference type="InParanoid" id="L9KYC6"/>
<evidence type="ECO:0000313" key="15">
    <source>
        <dbReference type="Proteomes" id="UP000011518"/>
    </source>
</evidence>
<dbReference type="FunFam" id="1.10.472.140:FF:000001">
    <property type="entry name" value="Retinoblastoma-like 2, isoform CRA_a"/>
    <property type="match status" value="1"/>
</dbReference>
<dbReference type="PANTHER" id="PTHR13742">
    <property type="entry name" value="RETINOBLASTOMA-ASSOCIATED PROTEIN RB -RELATED"/>
    <property type="match status" value="1"/>
</dbReference>
<dbReference type="FunCoup" id="L9KYC6">
    <property type="interactions" value="2514"/>
</dbReference>
<dbReference type="Proteomes" id="UP000011518">
    <property type="component" value="Unassembled WGS sequence"/>
</dbReference>
<dbReference type="STRING" id="246437.L9KYC6"/>
<evidence type="ECO:0000313" key="14">
    <source>
        <dbReference type="EMBL" id="ELW66152.1"/>
    </source>
</evidence>
<evidence type="ECO:0000256" key="9">
    <source>
        <dbReference type="ARBA" id="ARBA00023306"/>
    </source>
</evidence>
<dbReference type="Pfam" id="PF11934">
    <property type="entry name" value="DUF3452"/>
    <property type="match status" value="1"/>
</dbReference>
<dbReference type="SMART" id="SM01368">
    <property type="entry name" value="RB_A"/>
    <property type="match status" value="1"/>
</dbReference>
<dbReference type="eggNOG" id="KOG1010">
    <property type="taxonomic scope" value="Eukaryota"/>
</dbReference>